<protein>
    <submittedName>
        <fullName evidence="1">Putative transposon Ty3-I Gag-Pol polyprotein</fullName>
    </submittedName>
</protein>
<dbReference type="Proteomes" id="UP000037510">
    <property type="component" value="Unassembled WGS sequence"/>
</dbReference>
<dbReference type="PANTHER" id="PTHR33050">
    <property type="entry name" value="REVERSE TRANSCRIPTASE DOMAIN-CONTAINING PROTEIN"/>
    <property type="match status" value="1"/>
</dbReference>
<dbReference type="PANTHER" id="PTHR33050:SF7">
    <property type="entry name" value="RIBONUCLEASE H"/>
    <property type="match status" value="1"/>
</dbReference>
<dbReference type="GO" id="GO:0071897">
    <property type="term" value="P:DNA biosynthetic process"/>
    <property type="evidence" value="ECO:0007669"/>
    <property type="project" value="UniProtKB-ARBA"/>
</dbReference>
<name>A0A0L7L1Z7_OPEBR</name>
<dbReference type="AlphaFoldDB" id="A0A0L7L1Z7"/>
<evidence type="ECO:0000313" key="2">
    <source>
        <dbReference type="Proteomes" id="UP000037510"/>
    </source>
</evidence>
<gene>
    <name evidence="1" type="ORF">OBRU01_08926</name>
</gene>
<accession>A0A0L7L1Z7</accession>
<dbReference type="InterPro" id="IPR052055">
    <property type="entry name" value="Hepadnavirus_pol/RT"/>
</dbReference>
<keyword evidence="2" id="KW-1185">Reference proteome</keyword>
<evidence type="ECO:0000313" key="1">
    <source>
        <dbReference type="EMBL" id="KOB69284.1"/>
    </source>
</evidence>
<comment type="caution">
    <text evidence="1">The sequence shown here is derived from an EMBL/GenBank/DDBJ whole genome shotgun (WGS) entry which is preliminary data.</text>
</comment>
<dbReference type="SUPFAM" id="SSF56672">
    <property type="entry name" value="DNA/RNA polymerases"/>
    <property type="match status" value="1"/>
</dbReference>
<reference evidence="1 2" key="1">
    <citation type="journal article" date="2015" name="Genome Biol. Evol.">
        <title>The genome of winter moth (Operophtera brumata) provides a genomic perspective on sexual dimorphism and phenology.</title>
        <authorList>
            <person name="Derks M.F."/>
            <person name="Smit S."/>
            <person name="Salis L."/>
            <person name="Schijlen E."/>
            <person name="Bossers A."/>
            <person name="Mateman C."/>
            <person name="Pijl A.S."/>
            <person name="de Ridder D."/>
            <person name="Groenen M.A."/>
            <person name="Visser M.E."/>
            <person name="Megens H.J."/>
        </authorList>
    </citation>
    <scope>NUCLEOTIDE SEQUENCE [LARGE SCALE GENOMIC DNA]</scope>
    <source>
        <strain evidence="1">WM2013NL</strain>
        <tissue evidence="1">Head and thorax</tissue>
    </source>
</reference>
<dbReference type="STRING" id="104452.A0A0L7L1Z7"/>
<dbReference type="EMBL" id="JTDY01003602">
    <property type="protein sequence ID" value="KOB69284.1"/>
    <property type="molecule type" value="Genomic_DNA"/>
</dbReference>
<organism evidence="1 2">
    <name type="scientific">Operophtera brumata</name>
    <name type="common">Winter moth</name>
    <name type="synonym">Phalaena brumata</name>
    <dbReference type="NCBI Taxonomy" id="104452"/>
    <lineage>
        <taxon>Eukaryota</taxon>
        <taxon>Metazoa</taxon>
        <taxon>Ecdysozoa</taxon>
        <taxon>Arthropoda</taxon>
        <taxon>Hexapoda</taxon>
        <taxon>Insecta</taxon>
        <taxon>Pterygota</taxon>
        <taxon>Neoptera</taxon>
        <taxon>Endopterygota</taxon>
        <taxon>Lepidoptera</taxon>
        <taxon>Glossata</taxon>
        <taxon>Ditrysia</taxon>
        <taxon>Geometroidea</taxon>
        <taxon>Geometridae</taxon>
        <taxon>Larentiinae</taxon>
        <taxon>Operophtera</taxon>
    </lineage>
</organism>
<dbReference type="InterPro" id="IPR043502">
    <property type="entry name" value="DNA/RNA_pol_sf"/>
</dbReference>
<sequence length="199" mass="22645">MDQIIDKMVVENVLEYAPETPSFLSTIFLTPKGDGSMHKSVLAPQKFLEYLGLVWNTGQNKKFLPEKKIQGLQEVISRLVKRKQASLREVQSIIGSLNFARFVPQGRLKFRCMLAHCNSLLQNHPETPYPLPFQPIEELKWWMLNCQKSSRLHPPPKTHFLTTDAADSGWGAELNGIKMGGDWLDGEGSFHSNHKEMLT</sequence>
<feature type="non-terminal residue" evidence="1">
    <location>
        <position position="199"/>
    </location>
</feature>
<proteinExistence type="predicted"/>